<keyword evidence="2" id="KW-0408">Iron</keyword>
<evidence type="ECO:0000259" key="5">
    <source>
        <dbReference type="Pfam" id="PF12867"/>
    </source>
</evidence>
<dbReference type="InterPro" id="IPR016187">
    <property type="entry name" value="CTDL_fold"/>
</dbReference>
<name>A0A1H3VQG6_9BURK</name>
<dbReference type="Pfam" id="PF03781">
    <property type="entry name" value="FGE-sulfatase"/>
    <property type="match status" value="2"/>
</dbReference>
<evidence type="ECO:0000256" key="1">
    <source>
        <dbReference type="ARBA" id="ARBA00023002"/>
    </source>
</evidence>
<keyword evidence="7" id="KW-1185">Reference proteome</keyword>
<dbReference type="InterPro" id="IPR005532">
    <property type="entry name" value="SUMF_dom"/>
</dbReference>
<dbReference type="NCBIfam" id="TIGR03440">
    <property type="entry name" value="egtB_TIGR03440"/>
    <property type="match status" value="1"/>
</dbReference>
<dbReference type="Gene3D" id="3.90.1580.10">
    <property type="entry name" value="paralog of FGE (formylglycine-generating enzyme)"/>
    <property type="match status" value="2"/>
</dbReference>
<dbReference type="AlphaFoldDB" id="A0A1H3VQG6"/>
<keyword evidence="1" id="KW-0560">Oxidoreductase</keyword>
<feature type="domain" description="Sulfatase-modifying factor enzyme-like" evidence="4">
    <location>
        <begin position="181"/>
        <end position="309"/>
    </location>
</feature>
<dbReference type="SUPFAM" id="SSF109854">
    <property type="entry name" value="DinB/YfiT-like putative metalloenzymes"/>
    <property type="match status" value="1"/>
</dbReference>
<dbReference type="InterPro" id="IPR024775">
    <property type="entry name" value="DinB-like"/>
</dbReference>
<dbReference type="Pfam" id="PF12867">
    <property type="entry name" value="DinB_2"/>
    <property type="match status" value="1"/>
</dbReference>
<evidence type="ECO:0000259" key="4">
    <source>
        <dbReference type="Pfam" id="PF03781"/>
    </source>
</evidence>
<reference evidence="7" key="1">
    <citation type="submission" date="2016-10" db="EMBL/GenBank/DDBJ databases">
        <authorList>
            <person name="Varghese N."/>
            <person name="Submissions S."/>
        </authorList>
    </citation>
    <scope>NUCLEOTIDE SEQUENCE [LARGE SCALE GENOMIC DNA]</scope>
    <source>
        <strain evidence="7">DSM 25157</strain>
    </source>
</reference>
<dbReference type="InterPro" id="IPR017806">
    <property type="entry name" value="EgtB"/>
</dbReference>
<dbReference type="STRING" id="592050.SAMN05421875_101283"/>
<dbReference type="EMBL" id="FNQJ01000001">
    <property type="protein sequence ID" value="SDZ76338.1"/>
    <property type="molecule type" value="Genomic_DNA"/>
</dbReference>
<accession>A0A1H3VQG6</accession>
<dbReference type="RefSeq" id="WP_092696657.1">
    <property type="nucleotide sequence ID" value="NZ_CAXIQL010000088.1"/>
</dbReference>
<dbReference type="InterPro" id="IPR051043">
    <property type="entry name" value="Sulfatase_Mod_Factor_Kinase"/>
</dbReference>
<dbReference type="InterPro" id="IPR042095">
    <property type="entry name" value="SUMF_sf"/>
</dbReference>
<evidence type="ECO:0000313" key="6">
    <source>
        <dbReference type="EMBL" id="SDZ76338.1"/>
    </source>
</evidence>
<gene>
    <name evidence="6" type="ORF">SAMN05421875_101283</name>
</gene>
<evidence type="ECO:0000256" key="3">
    <source>
        <dbReference type="ARBA" id="ARBA00037882"/>
    </source>
</evidence>
<proteinExistence type="predicted"/>
<feature type="domain" description="DinB-like" evidence="5">
    <location>
        <begin position="10"/>
        <end position="137"/>
    </location>
</feature>
<dbReference type="Proteomes" id="UP000199002">
    <property type="component" value="Unassembled WGS sequence"/>
</dbReference>
<protein>
    <submittedName>
        <fullName evidence="6">Ergothioneine biosynthesis protein EgtB</fullName>
    </submittedName>
</protein>
<dbReference type="PANTHER" id="PTHR23150:SF36">
    <property type="entry name" value="HERCYNINE OXYGENASE"/>
    <property type="match status" value="1"/>
</dbReference>
<evidence type="ECO:0000256" key="2">
    <source>
        <dbReference type="ARBA" id="ARBA00023004"/>
    </source>
</evidence>
<dbReference type="GO" id="GO:0052699">
    <property type="term" value="P:ergothioneine biosynthetic process"/>
    <property type="evidence" value="ECO:0007669"/>
    <property type="project" value="InterPro"/>
</dbReference>
<feature type="domain" description="Sulfatase-modifying factor enzyme-like" evidence="4">
    <location>
        <begin position="333"/>
        <end position="412"/>
    </location>
</feature>
<sequence>MHPLISRYLDVRRHTLGLAEPLSPEDCAAQSMPDASPAKWHLAHTTWFFETFVLEAHESGFAPFEAAFRVLFNSYYNGVGARHPRPQRGLLTRPPLAEVLAYRADVDARMQRLLPTLVHDAALCALVELGLQHEQQHQELLVTDIKHLLSCNPMHPAYRPAQPVAVECAAAPPLVWHAWAGGLAEIGHAGGGFAFDNESPRHPVYLQPYALASRLVTNVEFAAFVDDGGYGQPAHWLAEGWDWRAAQGLEQPLYWQRDGSTWHEFTLAGLRPLQGAQPVVHLSYFEADAYARWAGARLPTEAEWEHAAAPVLAGMAASEAPGNLLHPRAAQGRGLEQLVGAAWQWTQSSYAPYPGFRAAEGAVGEYNGKFMVNQYVLRGSSCATPPGHARASYRNFFPATARWQFAGVRLAKDIG</sequence>
<dbReference type="GeneID" id="34234758"/>
<evidence type="ECO:0000313" key="7">
    <source>
        <dbReference type="Proteomes" id="UP000199002"/>
    </source>
</evidence>
<dbReference type="InterPro" id="IPR034660">
    <property type="entry name" value="DinB/YfiT-like"/>
</dbReference>
<comment type="pathway">
    <text evidence="3">Amino-acid biosynthesis; ergothioneine biosynthesis.</text>
</comment>
<dbReference type="PANTHER" id="PTHR23150">
    <property type="entry name" value="SULFATASE MODIFYING FACTOR 1, 2"/>
    <property type="match status" value="1"/>
</dbReference>
<organism evidence="6 7">
    <name type="scientific">Acidovorax soli</name>
    <dbReference type="NCBI Taxonomy" id="592050"/>
    <lineage>
        <taxon>Bacteria</taxon>
        <taxon>Pseudomonadati</taxon>
        <taxon>Pseudomonadota</taxon>
        <taxon>Betaproteobacteria</taxon>
        <taxon>Burkholderiales</taxon>
        <taxon>Comamonadaceae</taxon>
        <taxon>Acidovorax</taxon>
    </lineage>
</organism>
<dbReference type="SUPFAM" id="SSF56436">
    <property type="entry name" value="C-type lectin-like"/>
    <property type="match status" value="1"/>
</dbReference>